<organism evidence="5 6">
    <name type="scientific">Hyella patelloides LEGE 07179</name>
    <dbReference type="NCBI Taxonomy" id="945734"/>
    <lineage>
        <taxon>Bacteria</taxon>
        <taxon>Bacillati</taxon>
        <taxon>Cyanobacteriota</taxon>
        <taxon>Cyanophyceae</taxon>
        <taxon>Pleurocapsales</taxon>
        <taxon>Hyellaceae</taxon>
        <taxon>Hyella</taxon>
    </lineage>
</organism>
<keyword evidence="3" id="KW-1133">Transmembrane helix</keyword>
<dbReference type="GO" id="GO:0016301">
    <property type="term" value="F:kinase activity"/>
    <property type="evidence" value="ECO:0007669"/>
    <property type="project" value="UniProtKB-KW"/>
</dbReference>
<evidence type="ECO:0000259" key="4">
    <source>
        <dbReference type="SMART" id="SM01080"/>
    </source>
</evidence>
<keyword evidence="5" id="KW-0808">Transferase</keyword>
<feature type="domain" description="CHASE2" evidence="4">
    <location>
        <begin position="35"/>
        <end position="382"/>
    </location>
</feature>
<protein>
    <submittedName>
        <fullName evidence="5">Putative Integral membrane sensor signal transduction histidine kinase</fullName>
    </submittedName>
</protein>
<evidence type="ECO:0000256" key="3">
    <source>
        <dbReference type="SAM" id="Phobius"/>
    </source>
</evidence>
<dbReference type="Proteomes" id="UP000320055">
    <property type="component" value="Unassembled WGS sequence"/>
</dbReference>
<keyword evidence="3" id="KW-0472">Membrane</keyword>
<feature type="transmembrane region" description="Helical" evidence="3">
    <location>
        <begin position="366"/>
        <end position="384"/>
    </location>
</feature>
<keyword evidence="3" id="KW-0812">Transmembrane</keyword>
<dbReference type="EMBL" id="CAACVJ010000039">
    <property type="protein sequence ID" value="VEP12089.1"/>
    <property type="molecule type" value="Genomic_DNA"/>
</dbReference>
<dbReference type="SUPFAM" id="SSF55874">
    <property type="entry name" value="ATPase domain of HSP90 chaperone/DNA topoisomerase II/histidine kinase"/>
    <property type="match status" value="1"/>
</dbReference>
<dbReference type="AlphaFoldDB" id="A0A563VKX7"/>
<feature type="coiled-coil region" evidence="1">
    <location>
        <begin position="446"/>
        <end position="504"/>
    </location>
</feature>
<feature type="transmembrane region" description="Helical" evidence="3">
    <location>
        <begin position="423"/>
        <end position="445"/>
    </location>
</feature>
<feature type="transmembrane region" description="Helical" evidence="3">
    <location>
        <begin position="15"/>
        <end position="35"/>
    </location>
</feature>
<keyword evidence="6" id="KW-1185">Reference proteome</keyword>
<name>A0A563VKX7_9CYAN</name>
<dbReference type="InterPro" id="IPR036890">
    <property type="entry name" value="HATPase_C_sf"/>
</dbReference>
<feature type="compositionally biased region" description="Polar residues" evidence="2">
    <location>
        <begin position="228"/>
        <end position="239"/>
    </location>
</feature>
<gene>
    <name evidence="5" type="ORF">H1P_1330008</name>
</gene>
<evidence type="ECO:0000256" key="2">
    <source>
        <dbReference type="SAM" id="MobiDB-lite"/>
    </source>
</evidence>
<dbReference type="OrthoDB" id="337251at2"/>
<keyword evidence="5" id="KW-0418">Kinase</keyword>
<feature type="transmembrane region" description="Helical" evidence="3">
    <location>
        <begin position="396"/>
        <end position="417"/>
    </location>
</feature>
<evidence type="ECO:0000313" key="6">
    <source>
        <dbReference type="Proteomes" id="UP000320055"/>
    </source>
</evidence>
<sequence length="640" mass="72365">MYSRLKYFKNSNKKVFLASINIVFLITALRFLGLLQPLEWMAYDLLFLLRPSEPKEGRIVIVAWDEADIEKFQEGSISDSKLAHILEKIKAQKPRIIGLDLFRNVPVLSKSLSKEQNERAYQKLQEIFRSTPNLVGIAKVTPPQIQAPQTLKEETRITSADLLKDGDETIRRAYIHPLEDGKGEPAGIISIGVISAIKYLSFEGFEVGEERNQALTLTRQQSPEKNEGSGNFESQSNSHIRGVARFPRSSRSSKITLRPLKRFDGSYVKKEEGTKILINWRKGNSPFFQVTVSEVLAGSIPANTFKDKIVLIGNTSTSSSDKHHLPINRWTLPSTTNGVETHAQIASSIVSAALDDRPAIETIPEWSEFLILLLMVTAIALIAIKYREKHTLKLFLITTSIAMSLCCCLAIFALVAFFSQGYWIPIVPSLLGATTTPIAICFIVYNDKIEQNNQDLKQLIKDLNHSLQNSLRPIVEGGNIALDVSSNLKKADNLTETIARYEEELGEHPLSAIQENLEIILLSAGELNRQRENSQEYFKIAYLGQSVFSKKLTAFNQLVNKTVQEITYIKQHQYNLTIQIQEYYDPQIKDVPIDSQSFQRVLENLIDNAYYAIHKKTQTRPEHQGIIKITTHKKKEPSRN</sequence>
<dbReference type="InterPro" id="IPR007890">
    <property type="entry name" value="CHASE2"/>
</dbReference>
<dbReference type="Gene3D" id="3.30.565.10">
    <property type="entry name" value="Histidine kinase-like ATPase, C-terminal domain"/>
    <property type="match status" value="1"/>
</dbReference>
<proteinExistence type="predicted"/>
<dbReference type="SMART" id="SM01080">
    <property type="entry name" value="CHASE2"/>
    <property type="match status" value="1"/>
</dbReference>
<keyword evidence="1" id="KW-0175">Coiled coil</keyword>
<dbReference type="Pfam" id="PF05226">
    <property type="entry name" value="CHASE2"/>
    <property type="match status" value="1"/>
</dbReference>
<accession>A0A563VKX7</accession>
<reference evidence="5 6" key="1">
    <citation type="submission" date="2019-01" db="EMBL/GenBank/DDBJ databases">
        <authorList>
            <person name="Brito A."/>
        </authorList>
    </citation>
    <scope>NUCLEOTIDE SEQUENCE [LARGE SCALE GENOMIC DNA]</scope>
    <source>
        <strain evidence="5">1</strain>
    </source>
</reference>
<feature type="region of interest" description="Disordered" evidence="2">
    <location>
        <begin position="217"/>
        <end position="239"/>
    </location>
</feature>
<evidence type="ECO:0000313" key="5">
    <source>
        <dbReference type="EMBL" id="VEP12089.1"/>
    </source>
</evidence>
<evidence type="ECO:0000256" key="1">
    <source>
        <dbReference type="SAM" id="Coils"/>
    </source>
</evidence>